<dbReference type="Proteomes" id="UP000774570">
    <property type="component" value="Unassembled WGS sequence"/>
</dbReference>
<keyword evidence="1" id="KW-1133">Transmembrane helix</keyword>
<evidence type="ECO:0008006" key="4">
    <source>
        <dbReference type="Google" id="ProtNLM"/>
    </source>
</evidence>
<proteinExistence type="predicted"/>
<evidence type="ECO:0000313" key="2">
    <source>
        <dbReference type="EMBL" id="MBW8482925.1"/>
    </source>
</evidence>
<name>A0ABS7FSI3_9ACTN</name>
<keyword evidence="1" id="KW-0472">Membrane</keyword>
<dbReference type="EMBL" id="JAIBOA010000006">
    <property type="protein sequence ID" value="MBW8482925.1"/>
    <property type="molecule type" value="Genomic_DNA"/>
</dbReference>
<evidence type="ECO:0000256" key="1">
    <source>
        <dbReference type="SAM" id="Phobius"/>
    </source>
</evidence>
<gene>
    <name evidence="2" type="ORF">K1Y72_11135</name>
</gene>
<accession>A0ABS7FSI3</accession>
<keyword evidence="3" id="KW-1185">Reference proteome</keyword>
<protein>
    <recommendedName>
        <fullName evidence="4">Integral membrane protein</fullName>
    </recommendedName>
</protein>
<evidence type="ECO:0000313" key="3">
    <source>
        <dbReference type="Proteomes" id="UP000774570"/>
    </source>
</evidence>
<comment type="caution">
    <text evidence="2">The sequence shown here is derived from an EMBL/GenBank/DDBJ whole genome shotgun (WGS) entry which is preliminary data.</text>
</comment>
<feature type="transmembrane region" description="Helical" evidence="1">
    <location>
        <begin position="75"/>
        <end position="94"/>
    </location>
</feature>
<reference evidence="2 3" key="1">
    <citation type="submission" date="2021-07" db="EMBL/GenBank/DDBJ databases">
        <title>Actinomadura sp. PM05-2 isolated from lichen.</title>
        <authorList>
            <person name="Somphong A."/>
            <person name="Phongsopitanun W."/>
            <person name="Tanasupawat S."/>
            <person name="Peongsungnone V."/>
        </authorList>
    </citation>
    <scope>NUCLEOTIDE SEQUENCE [LARGE SCALE GENOMIC DNA]</scope>
    <source>
        <strain evidence="2 3">PM05-2</strain>
    </source>
</reference>
<feature type="transmembrane region" description="Helical" evidence="1">
    <location>
        <begin position="46"/>
        <end position="66"/>
    </location>
</feature>
<dbReference type="RefSeq" id="WP_220165802.1">
    <property type="nucleotide sequence ID" value="NZ_JAIBOA010000006.1"/>
</dbReference>
<organism evidence="2 3">
    <name type="scientific">Actinomadura parmotrematis</name>
    <dbReference type="NCBI Taxonomy" id="2864039"/>
    <lineage>
        <taxon>Bacteria</taxon>
        <taxon>Bacillati</taxon>
        <taxon>Actinomycetota</taxon>
        <taxon>Actinomycetes</taxon>
        <taxon>Streptosporangiales</taxon>
        <taxon>Thermomonosporaceae</taxon>
        <taxon>Actinomadura</taxon>
    </lineage>
</organism>
<keyword evidence="1" id="KW-0812">Transmembrane</keyword>
<sequence>MAGPRPWTLWLFRIAVTVQALLVFAQAVTAGRFLSGSYGALGAHGNGAVAATVAALAVTAAAVLMWRPGGGPARFIAPGALLAVLSAAEMALGFGRVLTVHVPLGVLLTVGSAGLLVQAWRLGRVPAPAGAAGEAL</sequence>
<feature type="transmembrane region" description="Helical" evidence="1">
    <location>
        <begin position="100"/>
        <end position="117"/>
    </location>
</feature>